<dbReference type="EMBL" id="CAJVPW010001506">
    <property type="protein sequence ID" value="CAG8485683.1"/>
    <property type="molecule type" value="Genomic_DNA"/>
</dbReference>
<reference evidence="1" key="1">
    <citation type="submission" date="2021-06" db="EMBL/GenBank/DDBJ databases">
        <authorList>
            <person name="Kallberg Y."/>
            <person name="Tangrot J."/>
            <person name="Rosling A."/>
        </authorList>
    </citation>
    <scope>NUCLEOTIDE SEQUENCE</scope>
    <source>
        <strain evidence="1">28 12/20/2015</strain>
    </source>
</reference>
<keyword evidence="2" id="KW-1185">Reference proteome</keyword>
<organism evidence="1 2">
    <name type="scientific">Cetraspora pellucida</name>
    <dbReference type="NCBI Taxonomy" id="1433469"/>
    <lineage>
        <taxon>Eukaryota</taxon>
        <taxon>Fungi</taxon>
        <taxon>Fungi incertae sedis</taxon>
        <taxon>Mucoromycota</taxon>
        <taxon>Glomeromycotina</taxon>
        <taxon>Glomeromycetes</taxon>
        <taxon>Diversisporales</taxon>
        <taxon>Gigasporaceae</taxon>
        <taxon>Cetraspora</taxon>
    </lineage>
</organism>
<dbReference type="Proteomes" id="UP000789366">
    <property type="component" value="Unassembled WGS sequence"/>
</dbReference>
<gene>
    <name evidence="1" type="ORF">SPELUC_LOCUS2327</name>
</gene>
<comment type="caution">
    <text evidence="1">The sequence shown here is derived from an EMBL/GenBank/DDBJ whole genome shotgun (WGS) entry which is preliminary data.</text>
</comment>
<evidence type="ECO:0000313" key="2">
    <source>
        <dbReference type="Proteomes" id="UP000789366"/>
    </source>
</evidence>
<proteinExistence type="predicted"/>
<evidence type="ECO:0000313" key="1">
    <source>
        <dbReference type="EMBL" id="CAG8485683.1"/>
    </source>
</evidence>
<sequence length="281" mass="32866">LSDVIFNVEGYNNEMSTEIKQPYAHYMYNSSDSDLKSFDQSDNLFDQDSELIIKDYHRKIQEEEAEFTRELNKLIKIHEEKIKDLIRERNWKLSNLYKRNSIINPKQVEFDELSLKFEDDETSEIKKTSADENDITPENKTETSVIDLEKSLEDMCINKINKTPISVQSISPLSISYHDLDPDVYDCNEILTYSPSVDTKTVSNVLPDFTIIDDDLTSISQTNNTIYNVLPPRTEQFSNDKKMPNYQRMSIPELKACGSGEIWYQAFWKRNNDSSIRNYME</sequence>
<feature type="non-terminal residue" evidence="1">
    <location>
        <position position="1"/>
    </location>
</feature>
<protein>
    <submittedName>
        <fullName evidence="1">14545_t:CDS:1</fullName>
    </submittedName>
</protein>
<accession>A0ACA9KPJ5</accession>
<name>A0ACA9KPJ5_9GLOM</name>